<dbReference type="InterPro" id="IPR029058">
    <property type="entry name" value="AB_hydrolase_fold"/>
</dbReference>
<dbReference type="PANTHER" id="PTHR11010">
    <property type="entry name" value="PROTEASE S28 PRO-X CARBOXYPEPTIDASE-RELATED"/>
    <property type="match status" value="1"/>
</dbReference>
<evidence type="ECO:0000256" key="2">
    <source>
        <dbReference type="ARBA" id="ARBA00022670"/>
    </source>
</evidence>
<dbReference type="AlphaFoldDB" id="A0A438KQL7"/>
<dbReference type="GO" id="GO:0004180">
    <property type="term" value="F:carboxypeptidase activity"/>
    <property type="evidence" value="ECO:0007669"/>
    <property type="project" value="UniProtKB-KW"/>
</dbReference>
<dbReference type="Gene3D" id="3.40.50.1820">
    <property type="entry name" value="alpha/beta hydrolase"/>
    <property type="match status" value="3"/>
</dbReference>
<evidence type="ECO:0000256" key="1">
    <source>
        <dbReference type="ARBA" id="ARBA00011079"/>
    </source>
</evidence>
<dbReference type="SUPFAM" id="SSF53474">
    <property type="entry name" value="alpha/beta-Hydrolases"/>
    <property type="match status" value="1"/>
</dbReference>
<dbReference type="Pfam" id="PF05577">
    <property type="entry name" value="Peptidase_S28"/>
    <property type="match status" value="2"/>
</dbReference>
<keyword evidence="3 6" id="KW-0732">Signal</keyword>
<dbReference type="EMBL" id="QGNW01000001">
    <property type="protein sequence ID" value="RVX23493.1"/>
    <property type="molecule type" value="Genomic_DNA"/>
</dbReference>
<keyword evidence="7" id="KW-0121">Carboxypeptidase</keyword>
<name>A0A438KQL7_VITVI</name>
<evidence type="ECO:0000256" key="5">
    <source>
        <dbReference type="ARBA" id="ARBA00023180"/>
    </source>
</evidence>
<proteinExistence type="inferred from homology"/>
<feature type="chain" id="PRO_5019463462" evidence="6">
    <location>
        <begin position="24"/>
        <end position="618"/>
    </location>
</feature>
<keyword evidence="4" id="KW-0378">Hydrolase</keyword>
<dbReference type="GO" id="GO:0070008">
    <property type="term" value="F:serine-type exopeptidase activity"/>
    <property type="evidence" value="ECO:0007669"/>
    <property type="project" value="InterPro"/>
</dbReference>
<evidence type="ECO:0000256" key="6">
    <source>
        <dbReference type="SAM" id="SignalP"/>
    </source>
</evidence>
<comment type="similarity">
    <text evidence="1">Belongs to the peptidase S28 family.</text>
</comment>
<keyword evidence="2" id="KW-0645">Protease</keyword>
<evidence type="ECO:0000256" key="4">
    <source>
        <dbReference type="ARBA" id="ARBA00022801"/>
    </source>
</evidence>
<organism evidence="7 8">
    <name type="scientific">Vitis vinifera</name>
    <name type="common">Grape</name>
    <dbReference type="NCBI Taxonomy" id="29760"/>
    <lineage>
        <taxon>Eukaryota</taxon>
        <taxon>Viridiplantae</taxon>
        <taxon>Streptophyta</taxon>
        <taxon>Embryophyta</taxon>
        <taxon>Tracheophyta</taxon>
        <taxon>Spermatophyta</taxon>
        <taxon>Magnoliopsida</taxon>
        <taxon>eudicotyledons</taxon>
        <taxon>Gunneridae</taxon>
        <taxon>Pentapetalae</taxon>
        <taxon>rosids</taxon>
        <taxon>Vitales</taxon>
        <taxon>Vitaceae</taxon>
        <taxon>Viteae</taxon>
        <taxon>Vitis</taxon>
    </lineage>
</organism>
<accession>A0A438KQL7</accession>
<dbReference type="InterPro" id="IPR008758">
    <property type="entry name" value="Peptidase_S28"/>
</dbReference>
<dbReference type="Proteomes" id="UP000288805">
    <property type="component" value="Unassembled WGS sequence"/>
</dbReference>
<sequence>MTKLTLTSLLLLLPLIFIVLTSAPPTIASEAATKGYSKSIPRFLGKFAYPNRGKPFQYETRYFEQRLDHFSIADLPKFRQRYLISTRHWTGPDRMGPIFLYCGNEGDIEWFAANTGFVWDMAPRFGAMVLFPEHRYYGESMPYGSRDKAYANAASLSYLTAEQALADFAVLVTNLKRNLSAEGCPVVLFGGSYGGMLAAWMRLKYPHIAIGALASSAPILQFEDIVPPETFYDIVSNNFKRESISCFDTIKKSWDVLISEGQKNDGLKQLTKAFRLCRDLKRTEDLSDWLDSAYSFLAMVNYPYPSDFLMPLPGHPIKEVCRKMDSCPEGTSVLERIFEGACTEMVMPMASSRESSMFPTYDYNYSSFQEECWKDFSVKPRPTWITTEFGGHEFKTTLKVFGSNIIFSNGLLDPWSGGSVLQNISETVVALVTEEGNALIIFHSEQTITVVHPYGSPSIMVITVFMIFPCPFNVSNKNHITPYWCNYLSLWHPIKPSQSLSHILAAVMDLSHMLSNVVSLSLILSATVSLLLSCLLLPLDLPSGIHPQAGRTPCNIVLNAVNSKRSLHVNGFGAHHIDLRSSTAEDPDWLVEQRAFEVKLIKGWIEDYHQKRNSVFSI</sequence>
<evidence type="ECO:0000313" key="7">
    <source>
        <dbReference type="EMBL" id="RVX23493.1"/>
    </source>
</evidence>
<reference evidence="7 8" key="1">
    <citation type="journal article" date="2018" name="PLoS Genet.">
        <title>Population sequencing reveals clonal diversity and ancestral inbreeding in the grapevine cultivar Chardonnay.</title>
        <authorList>
            <person name="Roach M.J."/>
            <person name="Johnson D.L."/>
            <person name="Bohlmann J."/>
            <person name="van Vuuren H.J."/>
            <person name="Jones S.J."/>
            <person name="Pretorius I.S."/>
            <person name="Schmidt S.A."/>
            <person name="Borneman A.R."/>
        </authorList>
    </citation>
    <scope>NUCLEOTIDE SEQUENCE [LARGE SCALE GENOMIC DNA]</scope>
    <source>
        <strain evidence="8">cv. Chardonnay</strain>
        <tissue evidence="7">Leaf</tissue>
    </source>
</reference>
<evidence type="ECO:0000256" key="3">
    <source>
        <dbReference type="ARBA" id="ARBA00022729"/>
    </source>
</evidence>
<gene>
    <name evidence="7" type="primary">PRCP_5</name>
    <name evidence="7" type="ORF">CK203_000705</name>
</gene>
<dbReference type="PANTHER" id="PTHR11010:SF38">
    <property type="entry name" value="LYSOSOMAL PRO-X CARBOXYPEPTIDASE"/>
    <property type="match status" value="1"/>
</dbReference>
<dbReference type="FunFam" id="1.20.120.980:FF:000001">
    <property type="entry name" value="Dipeptidyl peptidase 7"/>
    <property type="match status" value="1"/>
</dbReference>
<evidence type="ECO:0000313" key="8">
    <source>
        <dbReference type="Proteomes" id="UP000288805"/>
    </source>
</evidence>
<dbReference type="GO" id="GO:0006508">
    <property type="term" value="P:proteolysis"/>
    <property type="evidence" value="ECO:0007669"/>
    <property type="project" value="UniProtKB-KW"/>
</dbReference>
<keyword evidence="5" id="KW-0325">Glycoprotein</keyword>
<feature type="signal peptide" evidence="6">
    <location>
        <begin position="1"/>
        <end position="23"/>
    </location>
</feature>
<comment type="caution">
    <text evidence="7">The sequence shown here is derived from an EMBL/GenBank/DDBJ whole genome shotgun (WGS) entry which is preliminary data.</text>
</comment>
<protein>
    <submittedName>
        <fullName evidence="7">Lysosomal Pro-X carboxypeptidase</fullName>
    </submittedName>
</protein>